<accession>A0ABU5DP44</accession>
<sequence length="335" mass="34820">MNSLDVGVLGGGAIGGSLAARLASSGERVTLVARGANGRAIREQGLVLHEGGRELRVPLPCCEQAGDLGPQDVIVVAVKGRDLSPLASVLPGLLKPGGRLVLAMNGIPFWFDRFGGFAWPAAVREMLDPGGELARQLPLHALVGAVVLSSAEVLAPGIVRSPAGDRRSVILGRPDGGVDAVTQRFADALSKASYATRISSDIRAELWAKLMLFCSAGPLSALTGADLGVLAAEPSSEALWLGMMNECLDLGSAVGLAVDAEPRAVLDAFRGTAVRPSMLQDVEAGRSPEIESGLLAVDLIARGRDMELPRLSAVAALMRMKWPLAVSAGDTREEN</sequence>
<dbReference type="RefSeq" id="WP_320426029.1">
    <property type="nucleotide sequence ID" value="NZ_JAXCLA010000009.1"/>
</dbReference>
<comment type="catalytic activity">
    <reaction evidence="6">
        <text>(R)-pantoate + NADP(+) = 2-dehydropantoate + NADPH + H(+)</text>
        <dbReference type="Rhea" id="RHEA:16233"/>
        <dbReference type="ChEBI" id="CHEBI:11561"/>
        <dbReference type="ChEBI" id="CHEBI:15378"/>
        <dbReference type="ChEBI" id="CHEBI:15980"/>
        <dbReference type="ChEBI" id="CHEBI:57783"/>
        <dbReference type="ChEBI" id="CHEBI:58349"/>
        <dbReference type="EC" id="1.1.1.169"/>
    </reaction>
</comment>
<feature type="domain" description="Ketopantoate reductase N-terminal" evidence="7">
    <location>
        <begin position="6"/>
        <end position="107"/>
    </location>
</feature>
<dbReference type="EMBL" id="JAXCLA010000009">
    <property type="protein sequence ID" value="MDY0748063.1"/>
    <property type="molecule type" value="Genomic_DNA"/>
</dbReference>
<proteinExistence type="predicted"/>
<evidence type="ECO:0000259" key="7">
    <source>
        <dbReference type="Pfam" id="PF02558"/>
    </source>
</evidence>
<dbReference type="Gene3D" id="3.40.50.720">
    <property type="entry name" value="NAD(P)-binding Rossmann-like Domain"/>
    <property type="match status" value="1"/>
</dbReference>
<evidence type="ECO:0000256" key="4">
    <source>
        <dbReference type="ARBA" id="ARBA00022655"/>
    </source>
</evidence>
<name>A0ABU5DP44_9BURK</name>
<evidence type="ECO:0000256" key="3">
    <source>
        <dbReference type="ARBA" id="ARBA00019465"/>
    </source>
</evidence>
<comment type="pathway">
    <text evidence="1">Cofactor biosynthesis; (R)-pantothenate biosynthesis; (R)-pantoate from 3-methyl-2-oxobutanoate: step 2/2.</text>
</comment>
<keyword evidence="9" id="KW-0560">Oxidoreductase</keyword>
<evidence type="ECO:0000313" key="10">
    <source>
        <dbReference type="Proteomes" id="UP001285263"/>
    </source>
</evidence>
<evidence type="ECO:0000256" key="5">
    <source>
        <dbReference type="ARBA" id="ARBA00032024"/>
    </source>
</evidence>
<dbReference type="Proteomes" id="UP001285263">
    <property type="component" value="Unassembled WGS sequence"/>
</dbReference>
<dbReference type="Pfam" id="PF02558">
    <property type="entry name" value="ApbA"/>
    <property type="match status" value="1"/>
</dbReference>
<evidence type="ECO:0000313" key="9">
    <source>
        <dbReference type="EMBL" id="MDY0748063.1"/>
    </source>
</evidence>
<gene>
    <name evidence="9" type="ORF">SNE35_26420</name>
</gene>
<comment type="caution">
    <text evidence="9">The sequence shown here is derived from an EMBL/GenBank/DDBJ whole genome shotgun (WGS) entry which is preliminary data.</text>
</comment>
<evidence type="ECO:0000259" key="8">
    <source>
        <dbReference type="Pfam" id="PF08546"/>
    </source>
</evidence>
<dbReference type="SUPFAM" id="SSF51735">
    <property type="entry name" value="NAD(P)-binding Rossmann-fold domains"/>
    <property type="match status" value="1"/>
</dbReference>
<dbReference type="InterPro" id="IPR036291">
    <property type="entry name" value="NAD(P)-bd_dom_sf"/>
</dbReference>
<organism evidence="9 10">
    <name type="scientific">Roseateles agri</name>
    <dbReference type="NCBI Taxonomy" id="3098619"/>
    <lineage>
        <taxon>Bacteria</taxon>
        <taxon>Pseudomonadati</taxon>
        <taxon>Pseudomonadota</taxon>
        <taxon>Betaproteobacteria</taxon>
        <taxon>Burkholderiales</taxon>
        <taxon>Sphaerotilaceae</taxon>
        <taxon>Roseateles</taxon>
    </lineage>
</organism>
<dbReference type="Gene3D" id="1.10.1040.10">
    <property type="entry name" value="N-(1-d-carboxylethyl)-l-norvaline Dehydrogenase, domain 2"/>
    <property type="match status" value="1"/>
</dbReference>
<evidence type="ECO:0000256" key="6">
    <source>
        <dbReference type="ARBA" id="ARBA00048793"/>
    </source>
</evidence>
<dbReference type="InterPro" id="IPR013752">
    <property type="entry name" value="KPA_reductase"/>
</dbReference>
<dbReference type="NCBIfam" id="NF005089">
    <property type="entry name" value="PRK06522.1-4"/>
    <property type="match status" value="1"/>
</dbReference>
<dbReference type="PANTHER" id="PTHR21708">
    <property type="entry name" value="PROBABLE 2-DEHYDROPANTOATE 2-REDUCTASE"/>
    <property type="match status" value="1"/>
</dbReference>
<keyword evidence="10" id="KW-1185">Reference proteome</keyword>
<keyword evidence="4" id="KW-0566">Pantothenate biosynthesis</keyword>
<dbReference type="InterPro" id="IPR013328">
    <property type="entry name" value="6PGD_dom2"/>
</dbReference>
<evidence type="ECO:0000256" key="1">
    <source>
        <dbReference type="ARBA" id="ARBA00004994"/>
    </source>
</evidence>
<reference evidence="9 10" key="1">
    <citation type="submission" date="2023-11" db="EMBL/GenBank/DDBJ databases">
        <title>Paucibacter sp. nov., isolated from fresh soil in Korea.</title>
        <authorList>
            <person name="Le N.T.T."/>
        </authorList>
    </citation>
    <scope>NUCLEOTIDE SEQUENCE [LARGE SCALE GENOMIC DNA]</scope>
    <source>
        <strain evidence="9 10">R3-3</strain>
    </source>
</reference>
<protein>
    <recommendedName>
        <fullName evidence="3">2-dehydropantoate 2-reductase</fullName>
        <ecNumber evidence="2">1.1.1.169</ecNumber>
    </recommendedName>
    <alternativeName>
        <fullName evidence="5">Ketopantoate reductase</fullName>
    </alternativeName>
</protein>
<dbReference type="InterPro" id="IPR008927">
    <property type="entry name" value="6-PGluconate_DH-like_C_sf"/>
</dbReference>
<dbReference type="PANTHER" id="PTHR21708:SF45">
    <property type="entry name" value="2-DEHYDROPANTOATE 2-REDUCTASE"/>
    <property type="match status" value="1"/>
</dbReference>
<dbReference type="InterPro" id="IPR051402">
    <property type="entry name" value="KPR-Related"/>
</dbReference>
<evidence type="ECO:0000256" key="2">
    <source>
        <dbReference type="ARBA" id="ARBA00013014"/>
    </source>
</evidence>
<feature type="domain" description="Ketopantoate reductase C-terminal" evidence="8">
    <location>
        <begin position="201"/>
        <end position="320"/>
    </location>
</feature>
<dbReference type="GO" id="GO:0008677">
    <property type="term" value="F:2-dehydropantoate 2-reductase activity"/>
    <property type="evidence" value="ECO:0007669"/>
    <property type="project" value="UniProtKB-EC"/>
</dbReference>
<dbReference type="InterPro" id="IPR013332">
    <property type="entry name" value="KPR_N"/>
</dbReference>
<dbReference type="SUPFAM" id="SSF48179">
    <property type="entry name" value="6-phosphogluconate dehydrogenase C-terminal domain-like"/>
    <property type="match status" value="1"/>
</dbReference>
<dbReference type="EC" id="1.1.1.169" evidence="2"/>
<dbReference type="Pfam" id="PF08546">
    <property type="entry name" value="ApbA_C"/>
    <property type="match status" value="1"/>
</dbReference>